<name>A0A226D1T2_FOLCA</name>
<proteinExistence type="predicted"/>
<organism evidence="2 3">
    <name type="scientific">Folsomia candida</name>
    <name type="common">Springtail</name>
    <dbReference type="NCBI Taxonomy" id="158441"/>
    <lineage>
        <taxon>Eukaryota</taxon>
        <taxon>Metazoa</taxon>
        <taxon>Ecdysozoa</taxon>
        <taxon>Arthropoda</taxon>
        <taxon>Hexapoda</taxon>
        <taxon>Collembola</taxon>
        <taxon>Entomobryomorpha</taxon>
        <taxon>Isotomoidea</taxon>
        <taxon>Isotomidae</taxon>
        <taxon>Proisotominae</taxon>
        <taxon>Folsomia</taxon>
    </lineage>
</organism>
<evidence type="ECO:0000256" key="1">
    <source>
        <dbReference type="SAM" id="MobiDB-lite"/>
    </source>
</evidence>
<evidence type="ECO:0000313" key="2">
    <source>
        <dbReference type="EMBL" id="OXA38768.1"/>
    </source>
</evidence>
<evidence type="ECO:0000313" key="3">
    <source>
        <dbReference type="Proteomes" id="UP000198287"/>
    </source>
</evidence>
<dbReference type="EMBL" id="LNIX01000043">
    <property type="protein sequence ID" value="OXA38768.1"/>
    <property type="molecule type" value="Genomic_DNA"/>
</dbReference>
<reference evidence="2 3" key="1">
    <citation type="submission" date="2015-12" db="EMBL/GenBank/DDBJ databases">
        <title>The genome of Folsomia candida.</title>
        <authorList>
            <person name="Faddeeva A."/>
            <person name="Derks M.F."/>
            <person name="Anvar Y."/>
            <person name="Smit S."/>
            <person name="Van Straalen N."/>
            <person name="Roelofs D."/>
        </authorList>
    </citation>
    <scope>NUCLEOTIDE SEQUENCE [LARGE SCALE GENOMIC DNA]</scope>
    <source>
        <strain evidence="2 3">VU population</strain>
        <tissue evidence="2">Whole body</tissue>
    </source>
</reference>
<feature type="region of interest" description="Disordered" evidence="1">
    <location>
        <begin position="78"/>
        <end position="112"/>
    </location>
</feature>
<keyword evidence="3" id="KW-1185">Reference proteome</keyword>
<sequence length="192" mass="21061">MDYTGMPKDKLEEQEALKVAEAAEVGRRYTEDKDVIELEIEECKRRISQRTAIYQRARDPLNTELRLIRAELKKWEEKTPLAFSPETPEPQTGTPATRQESPGGDSTISGVAFGHGSLVVGVGPGPTVSTINLRHVEPNTRKRSAPVVSDSGPLNSPWSIEKGTGLSSPSPEEPKTRNEIPPPKRSPHTVSS</sequence>
<dbReference type="Proteomes" id="UP000198287">
    <property type="component" value="Unassembled WGS sequence"/>
</dbReference>
<accession>A0A226D1T2</accession>
<feature type="compositionally biased region" description="Polar residues" evidence="1">
    <location>
        <begin position="89"/>
        <end position="109"/>
    </location>
</feature>
<feature type="region of interest" description="Disordered" evidence="1">
    <location>
        <begin position="134"/>
        <end position="192"/>
    </location>
</feature>
<gene>
    <name evidence="2" type="ORF">Fcan01_26451</name>
</gene>
<comment type="caution">
    <text evidence="2">The sequence shown here is derived from an EMBL/GenBank/DDBJ whole genome shotgun (WGS) entry which is preliminary data.</text>
</comment>
<protein>
    <submittedName>
        <fullName evidence="2">Uncharacterized protein</fullName>
    </submittedName>
</protein>
<dbReference type="AlphaFoldDB" id="A0A226D1T2"/>